<sequence length="162" mass="18354">MVLDPKSRVSSSGSTNYSDSGYAPSSGSAPRRRELPLFPFFPSLQNVLRHPRILECLLLFISYGDFSALTSSCSELRNLMQKPAFKDTILSCFLPGFRSLLRFKTPELFVDVRATVGDLNIFHLSNKIGLHVYPIHALQFGTRFNEVYQLKLLPPFNLLNRN</sequence>
<evidence type="ECO:0000313" key="2">
    <source>
        <dbReference type="Proteomes" id="UP000886501"/>
    </source>
</evidence>
<evidence type="ECO:0000313" key="1">
    <source>
        <dbReference type="EMBL" id="KAF9649271.1"/>
    </source>
</evidence>
<gene>
    <name evidence="1" type="ORF">BDM02DRAFT_3114039</name>
</gene>
<name>A0ACB6ZIP0_THEGA</name>
<reference evidence="1" key="1">
    <citation type="submission" date="2019-10" db="EMBL/GenBank/DDBJ databases">
        <authorList>
            <consortium name="DOE Joint Genome Institute"/>
            <person name="Kuo A."/>
            <person name="Miyauchi S."/>
            <person name="Kiss E."/>
            <person name="Drula E."/>
            <person name="Kohler A."/>
            <person name="Sanchez-Garcia M."/>
            <person name="Andreopoulos B."/>
            <person name="Barry K.W."/>
            <person name="Bonito G."/>
            <person name="Buee M."/>
            <person name="Carver A."/>
            <person name="Chen C."/>
            <person name="Cichocki N."/>
            <person name="Clum A."/>
            <person name="Culley D."/>
            <person name="Crous P.W."/>
            <person name="Fauchery L."/>
            <person name="Girlanda M."/>
            <person name="Hayes R."/>
            <person name="Keri Z."/>
            <person name="Labutti K."/>
            <person name="Lipzen A."/>
            <person name="Lombard V."/>
            <person name="Magnuson J."/>
            <person name="Maillard F."/>
            <person name="Morin E."/>
            <person name="Murat C."/>
            <person name="Nolan M."/>
            <person name="Ohm R."/>
            <person name="Pangilinan J."/>
            <person name="Pereira M."/>
            <person name="Perotto S."/>
            <person name="Peter M."/>
            <person name="Riley R."/>
            <person name="Sitrit Y."/>
            <person name="Stielow B."/>
            <person name="Szollosi G."/>
            <person name="Zifcakova L."/>
            <person name="Stursova M."/>
            <person name="Spatafora J.W."/>
            <person name="Tedersoo L."/>
            <person name="Vaario L.-M."/>
            <person name="Yamada A."/>
            <person name="Yan M."/>
            <person name="Wang P."/>
            <person name="Xu J."/>
            <person name="Bruns T."/>
            <person name="Baldrian P."/>
            <person name="Vilgalys R."/>
            <person name="Henrissat B."/>
            <person name="Grigoriev I.V."/>
            <person name="Hibbett D."/>
            <person name="Nagy L.G."/>
            <person name="Martin F.M."/>
        </authorList>
    </citation>
    <scope>NUCLEOTIDE SEQUENCE</scope>
    <source>
        <strain evidence="1">P2</strain>
    </source>
</reference>
<comment type="caution">
    <text evidence="1">The sequence shown here is derived from an EMBL/GenBank/DDBJ whole genome shotgun (WGS) entry which is preliminary data.</text>
</comment>
<dbReference type="EMBL" id="MU118000">
    <property type="protein sequence ID" value="KAF9649271.1"/>
    <property type="molecule type" value="Genomic_DNA"/>
</dbReference>
<dbReference type="Proteomes" id="UP000886501">
    <property type="component" value="Unassembled WGS sequence"/>
</dbReference>
<proteinExistence type="predicted"/>
<organism evidence="1 2">
    <name type="scientific">Thelephora ganbajun</name>
    <name type="common">Ganba fungus</name>
    <dbReference type="NCBI Taxonomy" id="370292"/>
    <lineage>
        <taxon>Eukaryota</taxon>
        <taxon>Fungi</taxon>
        <taxon>Dikarya</taxon>
        <taxon>Basidiomycota</taxon>
        <taxon>Agaricomycotina</taxon>
        <taxon>Agaricomycetes</taxon>
        <taxon>Thelephorales</taxon>
        <taxon>Thelephoraceae</taxon>
        <taxon>Thelephora</taxon>
    </lineage>
</organism>
<keyword evidence="2" id="KW-1185">Reference proteome</keyword>
<reference evidence="1" key="2">
    <citation type="journal article" date="2020" name="Nat. Commun.">
        <title>Large-scale genome sequencing of mycorrhizal fungi provides insights into the early evolution of symbiotic traits.</title>
        <authorList>
            <person name="Miyauchi S."/>
            <person name="Kiss E."/>
            <person name="Kuo A."/>
            <person name="Drula E."/>
            <person name="Kohler A."/>
            <person name="Sanchez-Garcia M."/>
            <person name="Morin E."/>
            <person name="Andreopoulos B."/>
            <person name="Barry K.W."/>
            <person name="Bonito G."/>
            <person name="Buee M."/>
            <person name="Carver A."/>
            <person name="Chen C."/>
            <person name="Cichocki N."/>
            <person name="Clum A."/>
            <person name="Culley D."/>
            <person name="Crous P.W."/>
            <person name="Fauchery L."/>
            <person name="Girlanda M."/>
            <person name="Hayes R.D."/>
            <person name="Keri Z."/>
            <person name="LaButti K."/>
            <person name="Lipzen A."/>
            <person name="Lombard V."/>
            <person name="Magnuson J."/>
            <person name="Maillard F."/>
            <person name="Murat C."/>
            <person name="Nolan M."/>
            <person name="Ohm R.A."/>
            <person name="Pangilinan J."/>
            <person name="Pereira M.F."/>
            <person name="Perotto S."/>
            <person name="Peter M."/>
            <person name="Pfister S."/>
            <person name="Riley R."/>
            <person name="Sitrit Y."/>
            <person name="Stielow J.B."/>
            <person name="Szollosi G."/>
            <person name="Zifcakova L."/>
            <person name="Stursova M."/>
            <person name="Spatafora J.W."/>
            <person name="Tedersoo L."/>
            <person name="Vaario L.M."/>
            <person name="Yamada A."/>
            <person name="Yan M."/>
            <person name="Wang P."/>
            <person name="Xu J."/>
            <person name="Bruns T."/>
            <person name="Baldrian P."/>
            <person name="Vilgalys R."/>
            <person name="Dunand C."/>
            <person name="Henrissat B."/>
            <person name="Grigoriev I.V."/>
            <person name="Hibbett D."/>
            <person name="Nagy L.G."/>
            <person name="Martin F.M."/>
        </authorList>
    </citation>
    <scope>NUCLEOTIDE SEQUENCE</scope>
    <source>
        <strain evidence="1">P2</strain>
    </source>
</reference>
<protein>
    <submittedName>
        <fullName evidence="1">Uncharacterized protein</fullName>
    </submittedName>
</protein>
<accession>A0ACB6ZIP0</accession>